<reference evidence="13 14" key="1">
    <citation type="submission" date="2024-01" db="EMBL/GenBank/DDBJ databases">
        <title>A draft genome for the cacao thread blight pathogen Marasmiellus scandens.</title>
        <authorList>
            <person name="Baruah I.K."/>
            <person name="Leung J."/>
            <person name="Bukari Y."/>
            <person name="Amoako-Attah I."/>
            <person name="Meinhardt L.W."/>
            <person name="Bailey B.A."/>
            <person name="Cohen S.P."/>
        </authorList>
    </citation>
    <scope>NUCLEOTIDE SEQUENCE [LARGE SCALE GENOMIC DNA]</scope>
    <source>
        <strain evidence="13 14">GH-19</strain>
    </source>
</reference>
<evidence type="ECO:0000256" key="6">
    <source>
        <dbReference type="ARBA" id="ARBA00036735"/>
    </source>
</evidence>
<evidence type="ECO:0000313" key="14">
    <source>
        <dbReference type="Proteomes" id="UP001498398"/>
    </source>
</evidence>
<dbReference type="InterPro" id="IPR001398">
    <property type="entry name" value="Macrophage_inhib_fac"/>
</dbReference>
<evidence type="ECO:0000256" key="9">
    <source>
        <dbReference type="ARBA" id="ARBA00039086"/>
    </source>
</evidence>
<dbReference type="Gene3D" id="3.30.429.10">
    <property type="entry name" value="Macrophage Migration Inhibitory Factor"/>
    <property type="match status" value="1"/>
</dbReference>
<dbReference type="Pfam" id="PF01187">
    <property type="entry name" value="MIF"/>
    <property type="match status" value="1"/>
</dbReference>
<evidence type="ECO:0000256" key="11">
    <source>
        <dbReference type="ARBA" id="ARBA00041912"/>
    </source>
</evidence>
<dbReference type="Proteomes" id="UP001498398">
    <property type="component" value="Unassembled WGS sequence"/>
</dbReference>
<keyword evidence="5" id="KW-0413">Isomerase</keyword>
<evidence type="ECO:0000256" key="4">
    <source>
        <dbReference type="ARBA" id="ARBA00022525"/>
    </source>
</evidence>
<gene>
    <name evidence="13" type="ORF">VKT23_013239</name>
</gene>
<evidence type="ECO:0000256" key="12">
    <source>
        <dbReference type="ARBA" id="ARBA00042730"/>
    </source>
</evidence>
<protein>
    <recommendedName>
        <fullName evidence="12">L-dopachrome isomerase</fullName>
        <ecNumber evidence="9">5.3.2.1</ecNumber>
        <ecNumber evidence="8">5.3.3.12</ecNumber>
    </recommendedName>
    <alternativeName>
        <fullName evidence="10">L-dopachrome tautomerase</fullName>
    </alternativeName>
    <alternativeName>
        <fullName evidence="11">Phenylpyruvate tautomerase</fullName>
    </alternativeName>
</protein>
<evidence type="ECO:0000313" key="13">
    <source>
        <dbReference type="EMBL" id="KAK7449764.1"/>
    </source>
</evidence>
<accession>A0ABR1J4D5</accession>
<comment type="caution">
    <text evidence="13">The sequence shown here is derived from an EMBL/GenBank/DDBJ whole genome shotgun (WGS) entry which is preliminary data.</text>
</comment>
<dbReference type="PANTHER" id="PTHR11954:SF6">
    <property type="entry name" value="MACROPHAGE MIGRATION INHIBITORY FACTOR"/>
    <property type="match status" value="1"/>
</dbReference>
<evidence type="ECO:0000256" key="3">
    <source>
        <dbReference type="ARBA" id="ARBA00022514"/>
    </source>
</evidence>
<evidence type="ECO:0000256" key="10">
    <source>
        <dbReference type="ARBA" id="ARBA00041631"/>
    </source>
</evidence>
<dbReference type="SUPFAM" id="SSF55331">
    <property type="entry name" value="Tautomerase/MIF"/>
    <property type="match status" value="1"/>
</dbReference>
<dbReference type="EC" id="5.3.2.1" evidence="9"/>
<keyword evidence="3" id="KW-0202">Cytokine</keyword>
<organism evidence="13 14">
    <name type="scientific">Marasmiellus scandens</name>
    <dbReference type="NCBI Taxonomy" id="2682957"/>
    <lineage>
        <taxon>Eukaryota</taxon>
        <taxon>Fungi</taxon>
        <taxon>Dikarya</taxon>
        <taxon>Basidiomycota</taxon>
        <taxon>Agaricomycotina</taxon>
        <taxon>Agaricomycetes</taxon>
        <taxon>Agaricomycetidae</taxon>
        <taxon>Agaricales</taxon>
        <taxon>Marasmiineae</taxon>
        <taxon>Omphalotaceae</taxon>
        <taxon>Marasmiellus</taxon>
    </lineage>
</organism>
<dbReference type="EC" id="5.3.3.12" evidence="8"/>
<comment type="catalytic activity">
    <reaction evidence="6">
        <text>3-phenylpyruvate = enol-phenylpyruvate</text>
        <dbReference type="Rhea" id="RHEA:17097"/>
        <dbReference type="ChEBI" id="CHEBI:16815"/>
        <dbReference type="ChEBI" id="CHEBI:18005"/>
        <dbReference type="EC" id="5.3.2.1"/>
    </reaction>
</comment>
<keyword evidence="14" id="KW-1185">Reference proteome</keyword>
<evidence type="ECO:0000256" key="1">
    <source>
        <dbReference type="ARBA" id="ARBA00004613"/>
    </source>
</evidence>
<sequence length="119" mass="13268">MPAIELKTNVKIPNLQEYMKEFSKLSAEILEAPEEYVCVLVLHDQPMTFKGTPEPAFLLSIISLRSDPDINVKYSAAFCDHLKKTLDIDGDRGFISFANPGPAYLGHKGTTLEALWANK</sequence>
<dbReference type="EMBL" id="JBANRG010000035">
    <property type="protein sequence ID" value="KAK7449764.1"/>
    <property type="molecule type" value="Genomic_DNA"/>
</dbReference>
<name>A0ABR1J4D5_9AGAR</name>
<evidence type="ECO:0000256" key="7">
    <source>
        <dbReference type="ARBA" id="ARBA00036823"/>
    </source>
</evidence>
<comment type="catalytic activity">
    <reaction evidence="7">
        <text>L-dopachrome = 5,6-dihydroxyindole-2-carboxylate</text>
        <dbReference type="Rhea" id="RHEA:13041"/>
        <dbReference type="ChEBI" id="CHEBI:16875"/>
        <dbReference type="ChEBI" id="CHEBI:57509"/>
        <dbReference type="EC" id="5.3.3.12"/>
    </reaction>
</comment>
<comment type="subcellular location">
    <subcellularLocation>
        <location evidence="1">Secreted</location>
    </subcellularLocation>
</comment>
<comment type="similarity">
    <text evidence="2">Belongs to the MIF family.</text>
</comment>
<keyword evidence="4" id="KW-0964">Secreted</keyword>
<evidence type="ECO:0000256" key="5">
    <source>
        <dbReference type="ARBA" id="ARBA00023235"/>
    </source>
</evidence>
<evidence type="ECO:0000256" key="8">
    <source>
        <dbReference type="ARBA" id="ARBA00038932"/>
    </source>
</evidence>
<evidence type="ECO:0000256" key="2">
    <source>
        <dbReference type="ARBA" id="ARBA00005851"/>
    </source>
</evidence>
<dbReference type="PANTHER" id="PTHR11954">
    <property type="entry name" value="D-DOPACHROME DECARBOXYLASE"/>
    <property type="match status" value="1"/>
</dbReference>
<proteinExistence type="inferred from homology"/>
<dbReference type="InterPro" id="IPR014347">
    <property type="entry name" value="Tautomerase/MIF_sf"/>
</dbReference>